<dbReference type="InterPro" id="IPR006750">
    <property type="entry name" value="YdcZ"/>
</dbReference>
<name>A0A4U9RJG1_HATHI</name>
<dbReference type="RefSeq" id="WP_243117968.1">
    <property type="nucleotide sequence ID" value="NZ_CBCRUQ010000019.1"/>
</dbReference>
<evidence type="ECO:0000256" key="1">
    <source>
        <dbReference type="SAM" id="Phobius"/>
    </source>
</evidence>
<dbReference type="InterPro" id="IPR037185">
    <property type="entry name" value="EmrE-like"/>
</dbReference>
<evidence type="ECO:0000313" key="3">
    <source>
        <dbReference type="Proteomes" id="UP000308489"/>
    </source>
</evidence>
<evidence type="ECO:0000313" key="2">
    <source>
        <dbReference type="EMBL" id="VTQ91478.1"/>
    </source>
</evidence>
<dbReference type="EMBL" id="LR590481">
    <property type="protein sequence ID" value="VTQ91478.1"/>
    <property type="molecule type" value="Genomic_DNA"/>
</dbReference>
<dbReference type="AlphaFoldDB" id="A0A4U9RJG1"/>
<sequence length="121" mass="13691">MNKYRNLAATLASIIFCFIMLKFTSNTPTIANTSLAHFLGGVIGVLTTYIFNVIVHKIPTVYTIILRFIDQMLTSAIIDYLYFNIFSIGKVVGCILFLIGIILNAKYDENYKQKQLKLLSN</sequence>
<feature type="transmembrane region" description="Helical" evidence="1">
    <location>
        <begin position="35"/>
        <end position="54"/>
    </location>
</feature>
<dbReference type="SUPFAM" id="SSF103481">
    <property type="entry name" value="Multidrug resistance efflux transporter EmrE"/>
    <property type="match status" value="1"/>
</dbReference>
<feature type="transmembrane region" description="Helical" evidence="1">
    <location>
        <begin position="7"/>
        <end position="23"/>
    </location>
</feature>
<keyword evidence="1" id="KW-0812">Transmembrane</keyword>
<gene>
    <name evidence="2" type="ORF">NCTC503_01813</name>
</gene>
<dbReference type="Pfam" id="PF04657">
    <property type="entry name" value="DMT_YdcZ"/>
    <property type="match status" value="1"/>
</dbReference>
<organism evidence="2 3">
    <name type="scientific">Hathewaya histolytica</name>
    <name type="common">Clostridium histolyticum</name>
    <dbReference type="NCBI Taxonomy" id="1498"/>
    <lineage>
        <taxon>Bacteria</taxon>
        <taxon>Bacillati</taxon>
        <taxon>Bacillota</taxon>
        <taxon>Clostridia</taxon>
        <taxon>Eubacteriales</taxon>
        <taxon>Clostridiaceae</taxon>
        <taxon>Hathewaya</taxon>
    </lineage>
</organism>
<feature type="transmembrane region" description="Helical" evidence="1">
    <location>
        <begin position="88"/>
        <end position="107"/>
    </location>
</feature>
<keyword evidence="3" id="KW-1185">Reference proteome</keyword>
<accession>A0A4U9RJG1</accession>
<dbReference type="KEGG" id="hhw:NCTC503_01813"/>
<reference evidence="2 3" key="1">
    <citation type="submission" date="2019-05" db="EMBL/GenBank/DDBJ databases">
        <authorList>
            <consortium name="Pathogen Informatics"/>
        </authorList>
    </citation>
    <scope>NUCLEOTIDE SEQUENCE [LARGE SCALE GENOMIC DNA]</scope>
    <source>
        <strain evidence="2 3">NCTC503</strain>
    </source>
</reference>
<keyword evidence="1" id="KW-1133">Transmembrane helix</keyword>
<keyword evidence="1" id="KW-0472">Membrane</keyword>
<dbReference type="Proteomes" id="UP000308489">
    <property type="component" value="Chromosome 1"/>
</dbReference>
<protein>
    <submittedName>
        <fullName evidence="2">Uncharacterized protein conserved in bacteria</fullName>
    </submittedName>
</protein>
<proteinExistence type="predicted"/>